<dbReference type="InterPro" id="IPR050900">
    <property type="entry name" value="Transposase_IS3/IS150/IS904"/>
</dbReference>
<dbReference type="EMBL" id="JAGIOH010000001">
    <property type="protein sequence ID" value="MBP2403478.1"/>
    <property type="molecule type" value="Genomic_DNA"/>
</dbReference>
<evidence type="ECO:0000259" key="1">
    <source>
        <dbReference type="PROSITE" id="PS50994"/>
    </source>
</evidence>
<keyword evidence="3" id="KW-1185">Reference proteome</keyword>
<proteinExistence type="predicted"/>
<dbReference type="InterPro" id="IPR036397">
    <property type="entry name" value="RNaseH_sf"/>
</dbReference>
<name>A0ABS4Y3V3_9ACTN</name>
<sequence>MRTELVIDALEAAEQTCGSLAGSIMHTDHGSQYSSTVFAEIYRSAGVRQSMGAIGASADNAAAESFNAAFKRETLKGENAWTPDVVGFCRFISRLR</sequence>
<dbReference type="Proteomes" id="UP001519291">
    <property type="component" value="Unassembled WGS sequence"/>
</dbReference>
<gene>
    <name evidence="2" type="ORF">JO379_002947</name>
</gene>
<dbReference type="InterPro" id="IPR001584">
    <property type="entry name" value="Integrase_cat-core"/>
</dbReference>
<dbReference type="PANTHER" id="PTHR46889:SF4">
    <property type="entry name" value="TRANSPOSASE INSO FOR INSERTION SEQUENCE ELEMENT IS911B-RELATED"/>
    <property type="match status" value="1"/>
</dbReference>
<evidence type="ECO:0000313" key="2">
    <source>
        <dbReference type="EMBL" id="MBP2403478.1"/>
    </source>
</evidence>
<comment type="caution">
    <text evidence="2">The sequence shown here is derived from an EMBL/GenBank/DDBJ whole genome shotgun (WGS) entry which is preliminary data.</text>
</comment>
<evidence type="ECO:0000313" key="3">
    <source>
        <dbReference type="Proteomes" id="UP001519291"/>
    </source>
</evidence>
<feature type="domain" description="Integrase catalytic" evidence="1">
    <location>
        <begin position="1"/>
        <end position="96"/>
    </location>
</feature>
<protein>
    <submittedName>
        <fullName evidence="2">Transposase InsO family protein</fullName>
    </submittedName>
</protein>
<dbReference type="Gene3D" id="3.30.420.10">
    <property type="entry name" value="Ribonuclease H-like superfamily/Ribonuclease H"/>
    <property type="match status" value="1"/>
</dbReference>
<organism evidence="2 3">
    <name type="scientific">Streptomyces syringium</name>
    <dbReference type="NCBI Taxonomy" id="76729"/>
    <lineage>
        <taxon>Bacteria</taxon>
        <taxon>Bacillati</taxon>
        <taxon>Actinomycetota</taxon>
        <taxon>Actinomycetes</taxon>
        <taxon>Kitasatosporales</taxon>
        <taxon>Streptomycetaceae</taxon>
        <taxon>Streptomyces</taxon>
    </lineage>
</organism>
<dbReference type="SUPFAM" id="SSF53098">
    <property type="entry name" value="Ribonuclease H-like"/>
    <property type="match status" value="1"/>
</dbReference>
<dbReference type="InterPro" id="IPR012337">
    <property type="entry name" value="RNaseH-like_sf"/>
</dbReference>
<accession>A0ABS4Y3V3</accession>
<dbReference type="PANTHER" id="PTHR46889">
    <property type="entry name" value="TRANSPOSASE INSF FOR INSERTION SEQUENCE IS3B-RELATED"/>
    <property type="match status" value="1"/>
</dbReference>
<reference evidence="2 3" key="1">
    <citation type="submission" date="2021-03" db="EMBL/GenBank/DDBJ databases">
        <title>Sequencing the genomes of 1000 actinobacteria strains.</title>
        <authorList>
            <person name="Klenk H.-P."/>
        </authorList>
    </citation>
    <scope>NUCLEOTIDE SEQUENCE [LARGE SCALE GENOMIC DNA]</scope>
    <source>
        <strain evidence="2 3">DSM 41480</strain>
    </source>
</reference>
<dbReference type="PROSITE" id="PS50994">
    <property type="entry name" value="INTEGRASE"/>
    <property type="match status" value="1"/>
</dbReference>